<evidence type="ECO:0000256" key="6">
    <source>
        <dbReference type="ARBA" id="ARBA00022917"/>
    </source>
</evidence>
<dbReference type="EC" id="6.1.1.9" evidence="2"/>
<dbReference type="eggNOG" id="KOG0432">
    <property type="taxonomic scope" value="Eukaryota"/>
</dbReference>
<dbReference type="PROSITE" id="PS00178">
    <property type="entry name" value="AA_TRNA_LIGASE_I"/>
    <property type="match status" value="1"/>
</dbReference>
<dbReference type="Proteomes" id="UP000030708">
    <property type="component" value="Unassembled WGS sequence"/>
</dbReference>
<dbReference type="EMBL" id="KI926562">
    <property type="protein sequence ID" value="ETW33743.1"/>
    <property type="molecule type" value="Genomic_DNA"/>
</dbReference>
<evidence type="ECO:0000256" key="1">
    <source>
        <dbReference type="ARBA" id="ARBA00005594"/>
    </source>
</evidence>
<keyword evidence="7 10" id="KW-0030">Aminoacyl-tRNA synthetase</keyword>
<evidence type="ECO:0000313" key="15">
    <source>
        <dbReference type="Proteomes" id="UP000030708"/>
    </source>
</evidence>
<evidence type="ECO:0000256" key="4">
    <source>
        <dbReference type="ARBA" id="ARBA00022741"/>
    </source>
</evidence>
<protein>
    <recommendedName>
        <fullName evidence="2">valine--tRNA ligase</fullName>
        <ecNumber evidence="2">6.1.1.9</ecNumber>
    </recommendedName>
    <alternativeName>
        <fullName evidence="8">Valyl-tRNA synthetase</fullName>
    </alternativeName>
</protein>
<keyword evidence="5 10" id="KW-0067">ATP-binding</keyword>
<comment type="similarity">
    <text evidence="1 10">Belongs to the class-I aminoacyl-tRNA synthetase family.</text>
</comment>
<evidence type="ECO:0000256" key="2">
    <source>
        <dbReference type="ARBA" id="ARBA00013169"/>
    </source>
</evidence>
<evidence type="ECO:0000256" key="9">
    <source>
        <dbReference type="ARBA" id="ARBA00047552"/>
    </source>
</evidence>
<dbReference type="AlphaFoldDB" id="A0A024VZK1"/>
<dbReference type="FunFam" id="3.90.740.10:FF:000005">
    <property type="entry name" value="Valine--tRNA ligase, mitochondrial"/>
    <property type="match status" value="1"/>
</dbReference>
<evidence type="ECO:0000256" key="5">
    <source>
        <dbReference type="ARBA" id="ARBA00022840"/>
    </source>
</evidence>
<dbReference type="NCBIfam" id="TIGR00422">
    <property type="entry name" value="valS"/>
    <property type="match status" value="1"/>
</dbReference>
<dbReference type="GO" id="GO:0005829">
    <property type="term" value="C:cytosol"/>
    <property type="evidence" value="ECO:0007669"/>
    <property type="project" value="TreeGrafter"/>
</dbReference>
<sequence length="1093" mass="128723">MNIRLIKKIGINYINKSFNTYCNKKLSKMDMKNIKENIKTMKDAYDPKEVESKWYSFWEENDYFKPKKELIEENKNNEHIKKFVIILPPPNVTGTLHIGHTLTVAIQDSLVRYKRMKNYLTLYIPGTDHAGIATQTVVEKMLYKKENKIRQDYGREEFVKKIYEWKDLHGNKINNQMKRIGASVDWSREYFTMNENLSNAVKEAFIKFYESGLIYRDNRLVAWCPHLKTALSDIEVNLEEIKKPTKIKIPSFDHLVEVGVLYKFFYQIKDSEEKIEIATTRIETMLGDVAVAVHPKDKRYAHLIGKEIVHPFIPNRKIIIIADDFVDMQYGTGAVKITPAHDKNDYDMMKRHNLNYINIFTLDGHINENGGKLFQGQHRFECRFKIQEELKKLNLLSDKVPNPMSLPLCSRTNDIIEYMLIPQWYMNCSELAHQAIQNVKLKELEIIPPQHLNTWYYWLENVRDWCISRQLWWGHRIPAYKIVFKNDVNHNTDDINHNDDNNDDNNNNNNNNNNLEEQNELWVVGRSYEEGLEKAKSLVGDNKPFELIQDEDVLDTWFSSSLVPFSSLGWPNQTEDLETFFPNTILETGQDILFFWVARMVMVSLHLMKKLPFKTIYLHAMIRDSRGEKMSKSKGNVVDPLDIIDGISLNKLHEKLYEGNLPEKEIKRAIELQKKEFPKGIPECGTDALRFGLLTYLKQGRNVNLDINRIIGYRHFCNKLWNAVKFFLKTLPDNYDNYNILIDKPEYVEKLQWEDKWILHKLNVYIKNANDNFESYNFSEVAFASYNFWLYDLCDIYLELIKPRLNTDSHDNFVSGLKEKSDMNNIEKREVVEQNDNNIESVNTNHINEINKCDNYLDGYGANKTLHVCLDYGLRLLHPISPFITEELYQKISSEPYKFNSISLANYPEYINIWHNENINSEMNKFMNIVKQFRSFISTLEIPPKTKLNCFIAAKHEEDKIFIEKVRTKIEVLAKLSSLSVINYNVEDLSDDLKLQVKKCLKDIVSNQFIIYVQSSEEYLKPLLSSMLNKNKKLQASLDSYLKKINDPNYEQKVPEQVRTMYSEKVEELNYININIKKKKKRKKKDTQIKQAK</sequence>
<comment type="catalytic activity">
    <reaction evidence="9">
        <text>tRNA(Val) + L-valine + ATP = L-valyl-tRNA(Val) + AMP + diphosphate</text>
        <dbReference type="Rhea" id="RHEA:10704"/>
        <dbReference type="Rhea" id="RHEA-COMP:9672"/>
        <dbReference type="Rhea" id="RHEA-COMP:9708"/>
        <dbReference type="ChEBI" id="CHEBI:30616"/>
        <dbReference type="ChEBI" id="CHEBI:33019"/>
        <dbReference type="ChEBI" id="CHEBI:57762"/>
        <dbReference type="ChEBI" id="CHEBI:78442"/>
        <dbReference type="ChEBI" id="CHEBI:78537"/>
        <dbReference type="ChEBI" id="CHEBI:456215"/>
        <dbReference type="EC" id="6.1.1.9"/>
    </reaction>
</comment>
<dbReference type="Pfam" id="PF08264">
    <property type="entry name" value="Anticodon_1"/>
    <property type="match status" value="2"/>
</dbReference>
<organism evidence="14 15">
    <name type="scientific">Plasmodium falciparum Tanzania</name>
    <name type="common">2000708</name>
    <dbReference type="NCBI Taxonomy" id="1036725"/>
    <lineage>
        <taxon>Eukaryota</taxon>
        <taxon>Sar</taxon>
        <taxon>Alveolata</taxon>
        <taxon>Apicomplexa</taxon>
        <taxon>Aconoidasida</taxon>
        <taxon>Haemosporida</taxon>
        <taxon>Plasmodiidae</taxon>
        <taxon>Plasmodium</taxon>
        <taxon>Plasmodium (Laverania)</taxon>
    </lineage>
</organism>
<gene>
    <name evidence="14" type="ORF">PFTANZ_05605</name>
</gene>
<evidence type="ECO:0000256" key="10">
    <source>
        <dbReference type="RuleBase" id="RU363035"/>
    </source>
</evidence>
<dbReference type="FunFam" id="3.40.50.620:FF:000020">
    <property type="entry name" value="Valine--tRNA ligase, mitochondrial"/>
    <property type="match status" value="1"/>
</dbReference>
<dbReference type="GO" id="GO:0002161">
    <property type="term" value="F:aminoacyl-tRNA deacylase activity"/>
    <property type="evidence" value="ECO:0007669"/>
    <property type="project" value="InterPro"/>
</dbReference>
<evidence type="ECO:0000259" key="12">
    <source>
        <dbReference type="Pfam" id="PF00133"/>
    </source>
</evidence>
<dbReference type="InterPro" id="IPR009008">
    <property type="entry name" value="Val/Leu/Ile-tRNA-synth_edit"/>
</dbReference>
<dbReference type="Pfam" id="PF00133">
    <property type="entry name" value="tRNA-synt_1"/>
    <property type="match status" value="1"/>
</dbReference>
<dbReference type="Gene3D" id="3.90.740.10">
    <property type="entry name" value="Valyl/Leucyl/Isoleucyl-tRNA synthetase, editing domain"/>
    <property type="match status" value="1"/>
</dbReference>
<dbReference type="SUPFAM" id="SSF50677">
    <property type="entry name" value="ValRS/IleRS/LeuRS editing domain"/>
    <property type="match status" value="1"/>
</dbReference>
<keyword evidence="4 10" id="KW-0547">Nucleotide-binding</keyword>
<dbReference type="OrthoDB" id="629407at2759"/>
<dbReference type="InterPro" id="IPR009080">
    <property type="entry name" value="tRNAsynth_Ia_anticodon-bd"/>
</dbReference>
<dbReference type="CDD" id="cd00817">
    <property type="entry name" value="ValRS_core"/>
    <property type="match status" value="1"/>
</dbReference>
<evidence type="ECO:0000256" key="7">
    <source>
        <dbReference type="ARBA" id="ARBA00023146"/>
    </source>
</evidence>
<dbReference type="Gene3D" id="1.10.730.10">
    <property type="entry name" value="Isoleucyl-tRNA Synthetase, Domain 1"/>
    <property type="match status" value="1"/>
</dbReference>
<reference evidence="14 15" key="1">
    <citation type="submission" date="2013-02" db="EMBL/GenBank/DDBJ databases">
        <title>The Genome Annotation of Plasmodium falciparum Tanzania (2000708).</title>
        <authorList>
            <consortium name="The Broad Institute Genome Sequencing Platform"/>
            <consortium name="The Broad Institute Genome Sequencing Center for Infectious Disease"/>
            <person name="Neafsey D."/>
            <person name="Hoffman S."/>
            <person name="Volkman S."/>
            <person name="Rosenthal P."/>
            <person name="Walker B."/>
            <person name="Young S.K."/>
            <person name="Zeng Q."/>
            <person name="Gargeya S."/>
            <person name="Fitzgerald M."/>
            <person name="Haas B."/>
            <person name="Abouelleil A."/>
            <person name="Allen A.W."/>
            <person name="Alvarado L."/>
            <person name="Arachchi H.M."/>
            <person name="Berlin A.M."/>
            <person name="Chapman S.B."/>
            <person name="Gainer-Dewar J."/>
            <person name="Goldberg J."/>
            <person name="Griggs A."/>
            <person name="Gujja S."/>
            <person name="Hansen M."/>
            <person name="Howarth C."/>
            <person name="Imamovic A."/>
            <person name="Ireland A."/>
            <person name="Larimer J."/>
            <person name="McCowan C."/>
            <person name="Murphy C."/>
            <person name="Pearson M."/>
            <person name="Poon T.W."/>
            <person name="Priest M."/>
            <person name="Roberts A."/>
            <person name="Saif S."/>
            <person name="Shea T."/>
            <person name="Sisk P."/>
            <person name="Sykes S."/>
            <person name="Wortman J."/>
            <person name="Nusbaum C."/>
            <person name="Birren B."/>
        </authorList>
    </citation>
    <scope>NUCLEOTIDE SEQUENCE [LARGE SCALE GENOMIC DNA]</scope>
    <source>
        <strain evidence="15">Tanzania (2000708)</strain>
    </source>
</reference>
<keyword evidence="6 10" id="KW-0648">Protein biosynthesis</keyword>
<dbReference type="HAMAP" id="MF_02004">
    <property type="entry name" value="Val_tRNA_synth_type1"/>
    <property type="match status" value="1"/>
</dbReference>
<evidence type="ECO:0000259" key="13">
    <source>
        <dbReference type="Pfam" id="PF08264"/>
    </source>
</evidence>
<dbReference type="SUPFAM" id="SSF52374">
    <property type="entry name" value="Nucleotidylyl transferase"/>
    <property type="match status" value="1"/>
</dbReference>
<reference evidence="14 15" key="2">
    <citation type="submission" date="2013-02" db="EMBL/GenBank/DDBJ databases">
        <title>The Genome Sequence of Plasmodium falciparum Tanzania (2000708).</title>
        <authorList>
            <consortium name="The Broad Institute Genome Sequencing Platform"/>
            <consortium name="The Broad Institute Genome Sequencing Center for Infectious Disease"/>
            <person name="Neafsey D."/>
            <person name="Cheeseman I."/>
            <person name="Volkman S."/>
            <person name="Adams J."/>
            <person name="Walker B."/>
            <person name="Young S.K."/>
            <person name="Zeng Q."/>
            <person name="Gargeya S."/>
            <person name="Fitzgerald M."/>
            <person name="Haas B."/>
            <person name="Abouelleil A."/>
            <person name="Alvarado L."/>
            <person name="Arachchi H.M."/>
            <person name="Berlin A.M."/>
            <person name="Chapman S.B."/>
            <person name="Dewar J."/>
            <person name="Goldberg J."/>
            <person name="Griggs A."/>
            <person name="Gujja S."/>
            <person name="Hansen M."/>
            <person name="Howarth C."/>
            <person name="Imamovic A."/>
            <person name="Larimer J."/>
            <person name="McCowan C."/>
            <person name="Murphy C."/>
            <person name="Neiman D."/>
            <person name="Pearson M."/>
            <person name="Priest M."/>
            <person name="Roberts A."/>
            <person name="Saif S."/>
            <person name="Shea T."/>
            <person name="Sisk P."/>
            <person name="Sykes S."/>
            <person name="Wortman J."/>
            <person name="Nusbaum C."/>
            <person name="Birren B."/>
        </authorList>
    </citation>
    <scope>NUCLEOTIDE SEQUENCE [LARGE SCALE GENOMIC DNA]</scope>
    <source>
        <strain evidence="15">Tanzania (2000708)</strain>
    </source>
</reference>
<dbReference type="InterPro" id="IPR002303">
    <property type="entry name" value="Valyl-tRNA_ligase"/>
</dbReference>
<dbReference type="PRINTS" id="PR00986">
    <property type="entry name" value="TRNASYNTHVAL"/>
</dbReference>
<name>A0A024VZK1_PLAFA</name>
<feature type="domain" description="Aminoacyl-tRNA synthetase class Ia" evidence="12">
    <location>
        <begin position="53"/>
        <end position="706"/>
    </location>
</feature>
<dbReference type="PANTHER" id="PTHR11946:SF109">
    <property type="entry name" value="VALINE--TRNA LIGASE"/>
    <property type="match status" value="1"/>
</dbReference>
<dbReference type="PANTHER" id="PTHR11946">
    <property type="entry name" value="VALYL-TRNA SYNTHETASES"/>
    <property type="match status" value="1"/>
</dbReference>
<dbReference type="SUPFAM" id="SSF47323">
    <property type="entry name" value="Anticodon-binding domain of a subclass of class I aminoacyl-tRNA synthetases"/>
    <property type="match status" value="1"/>
</dbReference>
<keyword evidence="3 10" id="KW-0436">Ligase</keyword>
<dbReference type="GO" id="GO:0004832">
    <property type="term" value="F:valine-tRNA ligase activity"/>
    <property type="evidence" value="ECO:0007669"/>
    <property type="project" value="UniProtKB-EC"/>
</dbReference>
<dbReference type="CDD" id="cd07962">
    <property type="entry name" value="Anticodon_Ia_Val"/>
    <property type="match status" value="1"/>
</dbReference>
<dbReference type="InterPro" id="IPR013155">
    <property type="entry name" value="M/V/L/I-tRNA-synth_anticd-bd"/>
</dbReference>
<dbReference type="InterPro" id="IPR002300">
    <property type="entry name" value="aa-tRNA-synth_Ia"/>
</dbReference>
<dbReference type="InterPro" id="IPR014729">
    <property type="entry name" value="Rossmann-like_a/b/a_fold"/>
</dbReference>
<accession>A0A024VZK1</accession>
<dbReference type="GO" id="GO:0005524">
    <property type="term" value="F:ATP binding"/>
    <property type="evidence" value="ECO:0007669"/>
    <property type="project" value="UniProtKB-KW"/>
</dbReference>
<dbReference type="Gene3D" id="3.40.50.620">
    <property type="entry name" value="HUPs"/>
    <property type="match status" value="2"/>
</dbReference>
<dbReference type="FunFam" id="3.40.50.620:FF:000236">
    <property type="entry name" value="Valine-tRNA ligase"/>
    <property type="match status" value="1"/>
</dbReference>
<feature type="region of interest" description="Disordered" evidence="11">
    <location>
        <begin position="493"/>
        <end position="516"/>
    </location>
</feature>
<proteinExistence type="inferred from homology"/>
<evidence type="ECO:0000313" key="14">
    <source>
        <dbReference type="EMBL" id="ETW33743.1"/>
    </source>
</evidence>
<feature type="domain" description="Methionyl/Valyl/Leucyl/Isoleucyl-tRNA synthetase anticodon-binding" evidence="13">
    <location>
        <begin position="826"/>
        <end position="949"/>
    </location>
</feature>
<feature type="domain" description="Methionyl/Valyl/Leucyl/Isoleucyl-tRNA synthetase anticodon-binding" evidence="13">
    <location>
        <begin position="755"/>
        <end position="810"/>
    </location>
</feature>
<feature type="compositionally biased region" description="Low complexity" evidence="11">
    <location>
        <begin position="504"/>
        <end position="514"/>
    </location>
</feature>
<dbReference type="NCBIfam" id="NF004349">
    <property type="entry name" value="PRK05729.1"/>
    <property type="match status" value="1"/>
</dbReference>
<dbReference type="GO" id="GO:0006438">
    <property type="term" value="P:valyl-tRNA aminoacylation"/>
    <property type="evidence" value="ECO:0007669"/>
    <property type="project" value="InterPro"/>
</dbReference>
<evidence type="ECO:0000256" key="8">
    <source>
        <dbReference type="ARBA" id="ARBA00029936"/>
    </source>
</evidence>
<evidence type="ECO:0000256" key="11">
    <source>
        <dbReference type="SAM" id="MobiDB-lite"/>
    </source>
</evidence>
<dbReference type="InterPro" id="IPR033705">
    <property type="entry name" value="Anticodon_Ia_Val"/>
</dbReference>
<dbReference type="InterPro" id="IPR001412">
    <property type="entry name" value="aa-tRNA-synth_I_CS"/>
</dbReference>
<evidence type="ECO:0000256" key="3">
    <source>
        <dbReference type="ARBA" id="ARBA00022598"/>
    </source>
</evidence>